<sequence length="254" mass="27089">MNQELLNYIKQARGSGKADETIKMELRNAGWPDGNINEALNSIHIQTPGMPAGFANPTPSHIQASAVASGFSGGKMITVIVTLIVLAGGAGLYLFLNRAESEPLAQNTYSPNLPEAPAEEVSGGQTSQGNDCKDLKSVNLPGGGGETVYQSEFPANFPHKSLPIYPGAMIVGYFKPSNPQMADVPMLCISGNHADKIAAFYKITPNQYSGRIESDSVTMISGFMSISGANVQTYVVYTPRPLNRTVIFFLAGKQ</sequence>
<evidence type="ECO:0000313" key="3">
    <source>
        <dbReference type="EMBL" id="OHA91593.1"/>
    </source>
</evidence>
<organism evidence="3 4">
    <name type="scientific">Candidatus Zambryskibacteria bacterium RIFCSPHIGHO2_01_FULL_49_18</name>
    <dbReference type="NCBI Taxonomy" id="1802740"/>
    <lineage>
        <taxon>Bacteria</taxon>
        <taxon>Candidatus Zambryskiibacteriota</taxon>
    </lineage>
</organism>
<keyword evidence="2" id="KW-0472">Membrane</keyword>
<evidence type="ECO:0000256" key="2">
    <source>
        <dbReference type="SAM" id="Phobius"/>
    </source>
</evidence>
<dbReference type="Proteomes" id="UP000178612">
    <property type="component" value="Unassembled WGS sequence"/>
</dbReference>
<keyword evidence="2" id="KW-1133">Transmembrane helix</keyword>
<evidence type="ECO:0000256" key="1">
    <source>
        <dbReference type="SAM" id="MobiDB-lite"/>
    </source>
</evidence>
<proteinExistence type="predicted"/>
<dbReference type="AlphaFoldDB" id="A0A1G2T2V6"/>
<evidence type="ECO:0000313" key="4">
    <source>
        <dbReference type="Proteomes" id="UP000178612"/>
    </source>
</evidence>
<accession>A0A1G2T2V6</accession>
<feature type="region of interest" description="Disordered" evidence="1">
    <location>
        <begin position="106"/>
        <end position="136"/>
    </location>
</feature>
<keyword evidence="2" id="KW-0812">Transmembrane</keyword>
<gene>
    <name evidence="3" type="ORF">A2758_00585</name>
</gene>
<comment type="caution">
    <text evidence="3">The sequence shown here is derived from an EMBL/GenBank/DDBJ whole genome shotgun (WGS) entry which is preliminary data.</text>
</comment>
<protein>
    <submittedName>
        <fullName evidence="3">Uncharacterized protein</fullName>
    </submittedName>
</protein>
<feature type="transmembrane region" description="Helical" evidence="2">
    <location>
        <begin position="76"/>
        <end position="96"/>
    </location>
</feature>
<name>A0A1G2T2V6_9BACT</name>
<reference evidence="3 4" key="1">
    <citation type="journal article" date="2016" name="Nat. Commun.">
        <title>Thousands of microbial genomes shed light on interconnected biogeochemical processes in an aquifer system.</title>
        <authorList>
            <person name="Anantharaman K."/>
            <person name="Brown C.T."/>
            <person name="Hug L.A."/>
            <person name="Sharon I."/>
            <person name="Castelle C.J."/>
            <person name="Probst A.J."/>
            <person name="Thomas B.C."/>
            <person name="Singh A."/>
            <person name="Wilkins M.J."/>
            <person name="Karaoz U."/>
            <person name="Brodie E.L."/>
            <person name="Williams K.H."/>
            <person name="Hubbard S.S."/>
            <person name="Banfield J.F."/>
        </authorList>
    </citation>
    <scope>NUCLEOTIDE SEQUENCE [LARGE SCALE GENOMIC DNA]</scope>
</reference>
<dbReference type="EMBL" id="MHVJ01000011">
    <property type="protein sequence ID" value="OHA91593.1"/>
    <property type="molecule type" value="Genomic_DNA"/>
</dbReference>